<evidence type="ECO:0000313" key="6">
    <source>
        <dbReference type="Proteomes" id="UP000332933"/>
    </source>
</evidence>
<reference evidence="5 6" key="1">
    <citation type="submission" date="2019-03" db="EMBL/GenBank/DDBJ databases">
        <authorList>
            <person name="Gaulin E."/>
            <person name="Dumas B."/>
        </authorList>
    </citation>
    <scope>NUCLEOTIDE SEQUENCE [LARGE SCALE GENOMIC DNA]</scope>
    <source>
        <strain evidence="5">CBS 568.67</strain>
    </source>
</reference>
<sequence length="4038" mass="449113">MSFLQDAITKAILGSLRAYLVHFEEDQVNVGLWAGDLVLEDVELKVGAINSYASAVQLVHGFVHKIRIQVPWASFWRAPIQIHVSGVDMEFGLQTSYDVQEELNEKNRLVQAMLTEARSSIGKSWTTGWFSGLSSSILERVAKNISVHLDDVNIYHSIAPHTVGMTLKSLRLDNEPATETSLPGKSLIVSAFALYAQIDEDSLELLPPVDLTIRMEQLPTTYSVQCSLKDKVAVHIPAALAAYVTKACVQATSFAAGREFKCQRWLALHCKSHSLPRMRWKYAKDVLQMRAHGNEDACNKEDLLASYTKLYTVWLDSPQSQTIAFLQRLNWFELQLTVGEIYDAQVMASMEAKAPQRPTRSASSTRTSFSLSEGDAPPPSPSSSISAFEIAWDFAGLSFSMEYKAILVSMDLQNLIGTCNCVRGMDGLQAQAQIDIDNTMVAVLHHDKTLAHIGLPDGGLSVQMSYGDVDGTSFDVVCSTLHVVADTALSTVLPSVKSSVLPPRRSCVNGATQSISVAPPAPCMFSLNIVSGDLKVQATSAWVVGTKISEFYVKGHPGHLYQLRVEELALEVQNSNLYIPICRVAQASICATVGPSAQSIQADFEGCQFYLSTKSLQAASTVFALAAARDSLRPTTRDSTTTTTTAVLSMLCGVANLRCTLLECIVLAPTTPGFHGSSVGFECPAAAMAGRLTAAHLACEALFQSDALQHCRTSVQGMSLTVAQKVMLQMMTTTPGSVAGVSLIVKHTSDHGALSAAASMEQLDISFYPEAICSAMTHAKVFMDLILPISSPPMTTKIAPPSTSPAISVTCKMDRMHFLLCQNELTFFKGHFHGMTIHKTPKGPNEPPLIEASIHRLYLQDLTETGSLHRDFAIPMECGCQENTCHTLLYSSQDYPTIRVHAVQMTWLWRFYIELWNYIYLPTGGIEIVMAHLARTFPPPVVTTQDLPPADDLAPLRVYFDRVAFCFPRNSDSIDMIAFVMDECLFTKAFVHDTWDYDEAMGSPTTAYQPNMETLESGGPRQQNNLQMKQFSVFCADTQNAVNRQWTFRQGTHSASPHTAPMDPDAPLPSPVAPIVDGEPVFTAPTQLRWNRISLAPADVVFMRDFPLSSSLYTRDLYIIQPALRLQMGLTEYSILLSLWYDNLGEYTQFPCPFVPPGNFCEPYTQGSPHPLYEPYTGLDHLPTTHLDYVWEVAYIINALELRMQMSDQEQLSLSMEPLLCKVFGNYDTIFMRCTAVADRGQLIKLTPNARVLLADLRSTVPFTHNVNLYQPFDKTIEPSYALHFTMIRFTYGYLMMGVSLDELQCGLLSDPAALAFILEFFQTYFYDPEYGYPWPLPDAIAPHVTGASSTHDDDNVADVSAFLTLAEDEVYAFEDDDRQSTDPVVVLEQMFSQYITIHKAQAPVTVGDRVFCLQGVRHMPWEVVYEWNLTDCNIKVTIPGLQGHFLDRHGAPPRTVLTPVNLVWVYTINMPLWQQSNVIEITRCDPAFPDATDLTVFWYFVASDVGFFEALVASYAKLFGEDTTAAGDDTPADDDVDESTIDTWTSLSLILPSRFGCMVLDDLVHFQKPIFHFILSDFTLHMLQCTEPEEPPSPTKASTLLTPPARLSVADDVGTPFLPALFVKATTGVQVDVFNNIVRAWEPLVELFPLKALFEQSDSRGRGLAISTPATVQLNVTEYFVNALIEYLADQSVERAKVGLLNYTGKTARYFQPQPQVDTIDNTTPPVTYMTHKKTVGTLVCPPILSVLVDQHKFETTVLNQNDLQALFASHHTQVFRQALCSNATELTYDFSIQLFGFQWLHNVDLNQSGYFYYDLVPEIPKLHVRADDNAPSTVLASLEQLLSRVAPVRDVLRCLVHINKTRWGHNVSLQSLFEVHNNTSFVLSIAHSPSRVHKDSNRPKSIHLPPGEVYRVPLQPLFECAAMSNGKHIGYLYISSQGIEGEGINLLDLTHRDDSVFYHTCATKINLCVEVTSGHRHAHKKGRWSLFRPSKEEPVKLCESQLTTLILQAPLTLENLLCVNMVCCVFRTVLTQGKATKEVVWEGTVKVGGTAYIYAPNMGEKLYCSILLPALRCETNKPALLHIPSSSTGKQVKVDTVVEFSEVKDKTSATTQNLKIKIENTVGSGGQRGIVLYSPFWLINWTPYELQYKQDTRHFEIAGSEASMTRRQSIDDDKKVMWQCLECDLECQAYLKPPSEDNKDSNGNECTYTPDSQALCFCAAVACATRRMARFATMFSFSNTVAFEEVSAFANGLCIKCPKYGWSKGFSLEALGVDQAVELKNATHVLDLGVKITPGLDVFYRTKCVIFTPRYLIVNQLSTSLAVYDGLDQLNAAMIPHDLQPFVPHSKLPPKKRHHARVQYLTTQRIHQSSGKFNLESVGATDLALVSDHKAVVLSRRESKRGYVETKSPQGKAISIVENAASMDIVRVQSRAFGSTVLTVIRPLKGASEVAYRIENQTSTHVLFYRQASVDSPMNGWKKLPPGKSAVYVWAEPLAPHQLSVCLRGSDSLHHKSHRHLWSNKATKLNQLLSPRRNKRAESSDSEHESSFADQAKQFGYYTNALVSEKKGLGLDDIEVINMDAIGVQMTLLKPQLGVSTAMTSTAASSALGTTSEDDDKPAKTAHNAAALLFQKSKRPTSCARIDSDGVTRVLRLRETTSLDEEKAYFVKEEERVHRTLLQMLALQNSPLFGSASPAASAVLPLDAHVAYRHSTVDLTALARSTELRVERTQSCGNYQSPPTIRKRSSRGSLIAFRGGPTTTSGRESSAKGISFFQTAERGVSVKTKKRRAKHDLYDRLLPFMTSPVLEDVHQVLVHVVSAAGLKAATADGWSNPYCIVSLVAPPADGAKSPKAKPKPNKRTEQKSYYIERTIDPVWHDQAFLFELDSPGDDESNLDDEWLAHTHVQIDIRSHSPLAKHMFLGRAVVPLQEKDTQMSVKLQGAKAKHVVTGSVNVRVQLSRQLSQLLEYWYRRLRERIQATSENLVYIRTRLHQIDKERILEQKRKLNVAIANSTPHNSSASKAKELLLQNKDKLVAQKNKLKVKWNQQIHQLQHPNMPNMNEKFQHFRDAAEKRLLSEVKRLHKTTQVRRSILHVARIFTKENSSKDTKTMHRLRSIHHVKQLHAASSVDHVTEIKRCTRCYNRLIRSGGRLVVRIAQGRNFTGDKIHCVLACQGTTMTTAKLKASDHMVWADNNSTKIPLRRQRGDLCVTVFHSNKTSSDRCVGQIHMAIEGALDYCHSHEGTFSSWFPLTTSKDSTPLELDLQKLLDVTQMDGTALGYAAPPSAAPCIQLEIEYEPENTSFVLGHIRTYTSVFVGELAISLSAHVAPLLSTKHDKLEMSEILRISCQGVELKCVESSKQSQYGVEIEAFQVDNQRNSLNQTELPVVMSRAFPTAAVKQKPLVQLVVVTNTAKRQKLPTGARPSTPRNKAHHKPAHQLVHFEHIALVLEETDLTFDEAMLRTLYEVCERIYDKHKYFFKSTKPKPPTAKLPETVYIAHFEVSAFRCNITFRKSSTYTSGVQHKYPANFKSKFLHSFVAAIVNVANSIENAPLEFNVLRLEHEITDLHHLQDQVLEHYTTNILRQLYKFIGSMNFMGNPVGLAANVAGGLKDFVVHPYTGLSESGPRGLVHGITTGTVSLMGHATFGLFDTTSRVTGAMGNTLATFSRDRVYKAKRNLYALARPTSRRDQLRIDLKKLRHDVASGIVGGLTGLVVDPIRGARTGGLKGLAHGVAQGLSGVVVKPVVGAMDFSTHVVEGVRDIAGFTFENRKAALEKHRKRMSHAVGVDGRLLPHEPAETWSQALVTFFDESSVAKMRPSLTKLQVTDKAPSSNIVWTTAFKTDVGEVSVVVVRQSEVLCAVIPIANWQQPSLKWRVASAEIDAVSIDRSRLQLHTYGTSSVEIQTMVWDDARHFEADEAKLHALYAVLSHQYNTMDVLTRTKTPPVPPTSSALQQFAFRRLHDTQETLKTQYCVSPRDEERLGESPWREVDPSDSKVWVGLEKATAAPTTTTPMGKKTGEGRPPSYLARGNSFIVHL</sequence>
<proteinExistence type="inferred from homology"/>
<dbReference type="InterPro" id="IPR009543">
    <property type="entry name" value="VPS13_VAB"/>
</dbReference>
<dbReference type="PANTHER" id="PTHR16166">
    <property type="entry name" value="VACUOLAR PROTEIN SORTING-ASSOCIATED PROTEIN VPS13"/>
    <property type="match status" value="1"/>
</dbReference>
<evidence type="ECO:0000259" key="3">
    <source>
        <dbReference type="PROSITE" id="PS50004"/>
    </source>
</evidence>
<feature type="compositionally biased region" description="Low complexity" evidence="2">
    <location>
        <begin position="4006"/>
        <end position="4017"/>
    </location>
</feature>
<dbReference type="GO" id="GO:0006623">
    <property type="term" value="P:protein targeting to vacuole"/>
    <property type="evidence" value="ECO:0007669"/>
    <property type="project" value="TreeGrafter"/>
</dbReference>
<dbReference type="PANTHER" id="PTHR16166:SF93">
    <property type="entry name" value="INTERMEMBRANE LIPID TRANSFER PROTEIN VPS13"/>
    <property type="match status" value="1"/>
</dbReference>
<evidence type="ECO:0000313" key="4">
    <source>
        <dbReference type="EMBL" id="KAF0688473.1"/>
    </source>
</evidence>
<evidence type="ECO:0000256" key="1">
    <source>
        <dbReference type="ARBA" id="ARBA00006545"/>
    </source>
</evidence>
<feature type="compositionally biased region" description="Low complexity" evidence="2">
    <location>
        <begin position="357"/>
        <end position="372"/>
    </location>
</feature>
<dbReference type="OrthoDB" id="61483at2759"/>
<organism evidence="5 6">
    <name type="scientific">Aphanomyces stellatus</name>
    <dbReference type="NCBI Taxonomy" id="120398"/>
    <lineage>
        <taxon>Eukaryota</taxon>
        <taxon>Sar</taxon>
        <taxon>Stramenopiles</taxon>
        <taxon>Oomycota</taxon>
        <taxon>Saprolegniomycetes</taxon>
        <taxon>Saprolegniales</taxon>
        <taxon>Verrucalvaceae</taxon>
        <taxon>Aphanomyces</taxon>
    </lineage>
</organism>
<feature type="region of interest" description="Disordered" evidence="2">
    <location>
        <begin position="2525"/>
        <end position="2549"/>
    </location>
</feature>
<dbReference type="InterPro" id="IPR000008">
    <property type="entry name" value="C2_dom"/>
</dbReference>
<dbReference type="Pfam" id="PF00168">
    <property type="entry name" value="C2"/>
    <property type="match status" value="2"/>
</dbReference>
<dbReference type="EMBL" id="CAADRA010006745">
    <property type="protein sequence ID" value="VFT96611.1"/>
    <property type="molecule type" value="Genomic_DNA"/>
</dbReference>
<dbReference type="Gene3D" id="2.60.40.150">
    <property type="entry name" value="C2 domain"/>
    <property type="match status" value="2"/>
</dbReference>
<protein>
    <submittedName>
        <fullName evidence="5">Aste57867_19913 protein</fullName>
    </submittedName>
</protein>
<dbReference type="SMART" id="SM00239">
    <property type="entry name" value="C2"/>
    <property type="match status" value="2"/>
</dbReference>
<dbReference type="PROSITE" id="PS50004">
    <property type="entry name" value="C2"/>
    <property type="match status" value="1"/>
</dbReference>
<reference evidence="4" key="2">
    <citation type="submission" date="2019-06" db="EMBL/GenBank/DDBJ databases">
        <title>Genomics analysis of Aphanomyces spp. identifies a new class of oomycete effector associated with host adaptation.</title>
        <authorList>
            <person name="Gaulin E."/>
        </authorList>
    </citation>
    <scope>NUCLEOTIDE SEQUENCE</scope>
    <source>
        <strain evidence="4">CBS 578.67</strain>
    </source>
</reference>
<dbReference type="CDD" id="cd00030">
    <property type="entry name" value="C2"/>
    <property type="match status" value="1"/>
</dbReference>
<gene>
    <name evidence="5" type="primary">Aste57867_19913</name>
    <name evidence="4" type="ORF">As57867_019847</name>
    <name evidence="5" type="ORF">ASTE57867_19913</name>
</gene>
<name>A0A485LDV7_9STRA</name>
<dbReference type="SUPFAM" id="SSF49562">
    <property type="entry name" value="C2 domain (Calcium/lipid-binding domain, CaLB)"/>
    <property type="match status" value="2"/>
</dbReference>
<feature type="compositionally biased region" description="Basic and acidic residues" evidence="2">
    <location>
        <begin position="2538"/>
        <end position="2549"/>
    </location>
</feature>
<feature type="region of interest" description="Disordered" evidence="2">
    <location>
        <begin position="353"/>
        <end position="382"/>
    </location>
</feature>
<accession>A0A485LDV7</accession>
<comment type="similarity">
    <text evidence="1">Belongs to the VPS13 family.</text>
</comment>
<dbReference type="InterPro" id="IPR035892">
    <property type="entry name" value="C2_domain_sf"/>
</dbReference>
<dbReference type="Proteomes" id="UP000332933">
    <property type="component" value="Unassembled WGS sequence"/>
</dbReference>
<dbReference type="GO" id="GO:0045053">
    <property type="term" value="P:protein retention in Golgi apparatus"/>
    <property type="evidence" value="ECO:0007669"/>
    <property type="project" value="TreeGrafter"/>
</dbReference>
<dbReference type="InterPro" id="IPR026847">
    <property type="entry name" value="VPS13"/>
</dbReference>
<dbReference type="Pfam" id="PF25036">
    <property type="entry name" value="VPS13_VAB"/>
    <property type="match status" value="1"/>
</dbReference>
<dbReference type="EMBL" id="VJMH01006722">
    <property type="protein sequence ID" value="KAF0688473.1"/>
    <property type="molecule type" value="Genomic_DNA"/>
</dbReference>
<evidence type="ECO:0000313" key="5">
    <source>
        <dbReference type="EMBL" id="VFT96611.1"/>
    </source>
</evidence>
<evidence type="ECO:0000256" key="2">
    <source>
        <dbReference type="SAM" id="MobiDB-lite"/>
    </source>
</evidence>
<keyword evidence="6" id="KW-1185">Reference proteome</keyword>
<feature type="region of interest" description="Disordered" evidence="2">
    <location>
        <begin position="4006"/>
        <end position="4028"/>
    </location>
</feature>
<feature type="domain" description="C2" evidence="3">
    <location>
        <begin position="2794"/>
        <end position="2942"/>
    </location>
</feature>